<protein>
    <submittedName>
        <fullName evidence="2">Uncharacterized protein</fullName>
    </submittedName>
</protein>
<evidence type="ECO:0000313" key="3">
    <source>
        <dbReference type="Proteomes" id="UP001501442"/>
    </source>
</evidence>
<feature type="region of interest" description="Disordered" evidence="1">
    <location>
        <begin position="1"/>
        <end position="26"/>
    </location>
</feature>
<dbReference type="Proteomes" id="UP001501442">
    <property type="component" value="Unassembled WGS sequence"/>
</dbReference>
<name>A0ABP8U1E5_9ACTN</name>
<comment type="caution">
    <text evidence="2">The sequence shown here is derived from an EMBL/GenBank/DDBJ whole genome shotgun (WGS) entry which is preliminary data.</text>
</comment>
<gene>
    <name evidence="2" type="ORF">GCM10023196_003130</name>
</gene>
<dbReference type="EMBL" id="BAABHK010000001">
    <property type="protein sequence ID" value="GAA4620180.1"/>
    <property type="molecule type" value="Genomic_DNA"/>
</dbReference>
<accession>A0ABP8U1E5</accession>
<proteinExistence type="predicted"/>
<organism evidence="2 3">
    <name type="scientific">Actinoallomurus vinaceus</name>
    <dbReference type="NCBI Taxonomy" id="1080074"/>
    <lineage>
        <taxon>Bacteria</taxon>
        <taxon>Bacillati</taxon>
        <taxon>Actinomycetota</taxon>
        <taxon>Actinomycetes</taxon>
        <taxon>Streptosporangiales</taxon>
        <taxon>Thermomonosporaceae</taxon>
        <taxon>Actinoallomurus</taxon>
    </lineage>
</organism>
<keyword evidence="3" id="KW-1185">Reference proteome</keyword>
<sequence>MTSPYGCGRPGCRRHGGDVHEHPASDDGTWLSRIAAEADFEPDPLLAEVHGVCGRCLRSQGDGLAG</sequence>
<evidence type="ECO:0000256" key="1">
    <source>
        <dbReference type="SAM" id="MobiDB-lite"/>
    </source>
</evidence>
<evidence type="ECO:0000313" key="2">
    <source>
        <dbReference type="EMBL" id="GAA4620180.1"/>
    </source>
</evidence>
<reference evidence="3" key="1">
    <citation type="journal article" date="2019" name="Int. J. Syst. Evol. Microbiol.">
        <title>The Global Catalogue of Microorganisms (GCM) 10K type strain sequencing project: providing services to taxonomists for standard genome sequencing and annotation.</title>
        <authorList>
            <consortium name="The Broad Institute Genomics Platform"/>
            <consortium name="The Broad Institute Genome Sequencing Center for Infectious Disease"/>
            <person name="Wu L."/>
            <person name="Ma J."/>
        </authorList>
    </citation>
    <scope>NUCLEOTIDE SEQUENCE [LARGE SCALE GENOMIC DNA]</scope>
    <source>
        <strain evidence="3">JCM 17939</strain>
    </source>
</reference>
<feature type="compositionally biased region" description="Basic and acidic residues" evidence="1">
    <location>
        <begin position="15"/>
        <end position="25"/>
    </location>
</feature>
<dbReference type="RefSeq" id="WP_345428530.1">
    <property type="nucleotide sequence ID" value="NZ_BAABHK010000001.1"/>
</dbReference>